<reference evidence="4" key="1">
    <citation type="journal article" date="2019" name="Int. J. Syst. Evol. Microbiol.">
        <title>The Global Catalogue of Microorganisms (GCM) 10K type strain sequencing project: providing services to taxonomists for standard genome sequencing and annotation.</title>
        <authorList>
            <consortium name="The Broad Institute Genomics Platform"/>
            <consortium name="The Broad Institute Genome Sequencing Center for Infectious Disease"/>
            <person name="Wu L."/>
            <person name="Ma J."/>
        </authorList>
    </citation>
    <scope>NUCLEOTIDE SEQUENCE [LARGE SCALE GENOMIC DNA]</scope>
    <source>
        <strain evidence="4">JCM 16953</strain>
    </source>
</reference>
<dbReference type="EMBL" id="BAABAH010000001">
    <property type="protein sequence ID" value="GAA3805126.1"/>
    <property type="molecule type" value="Genomic_DNA"/>
</dbReference>
<dbReference type="PANTHER" id="PTHR34846">
    <property type="entry name" value="4-CARBOXYMUCONOLACTONE DECARBOXYLASE FAMILY PROTEIN (AFU_ORTHOLOGUE AFUA_6G11590)"/>
    <property type="match status" value="1"/>
</dbReference>
<dbReference type="PANTHER" id="PTHR34846:SF11">
    <property type="entry name" value="4-CARBOXYMUCONOLACTONE DECARBOXYLASE FAMILY PROTEIN (AFU_ORTHOLOGUE AFUA_6G11590)"/>
    <property type="match status" value="1"/>
</dbReference>
<dbReference type="SUPFAM" id="SSF69118">
    <property type="entry name" value="AhpD-like"/>
    <property type="match status" value="1"/>
</dbReference>
<evidence type="ECO:0000313" key="3">
    <source>
        <dbReference type="EMBL" id="GAA3805126.1"/>
    </source>
</evidence>
<gene>
    <name evidence="3" type="ORF">GCM10022242_05420</name>
</gene>
<organism evidence="3 4">
    <name type="scientific">Nocardioides panacisoli</name>
    <dbReference type="NCBI Taxonomy" id="627624"/>
    <lineage>
        <taxon>Bacteria</taxon>
        <taxon>Bacillati</taxon>
        <taxon>Actinomycetota</taxon>
        <taxon>Actinomycetes</taxon>
        <taxon>Propionibacteriales</taxon>
        <taxon>Nocardioidaceae</taxon>
        <taxon>Nocardioides</taxon>
    </lineage>
</organism>
<sequence>MPRLRQVPRADDNAPIVTTMYDFLFGADRDPVAEPGTETGTPGDWWTVFALVPDVLDHAVKGFALYRSPKRLLDPVLRELGQTRAGWARGSQFVFSQHCKSLRALGVPEEKIEAVPGWQVSAQFDEVERTVLAYTDALVLDGGRVADAVFDALREHLSDEQILELTYITALYDMHAVMSRALRTEFDDRPEPIVEVPAPEGGAMSYDVGAATSAPQG</sequence>
<evidence type="ECO:0000256" key="1">
    <source>
        <dbReference type="SAM" id="MobiDB-lite"/>
    </source>
</evidence>
<name>A0ABP7I213_9ACTN</name>
<feature type="domain" description="Carboxymuconolactone decarboxylase-like" evidence="2">
    <location>
        <begin position="67"/>
        <end position="136"/>
    </location>
</feature>
<dbReference type="RefSeq" id="WP_344772248.1">
    <property type="nucleotide sequence ID" value="NZ_BAABAH010000001.1"/>
</dbReference>
<accession>A0ABP7I213</accession>
<feature type="region of interest" description="Disordered" evidence="1">
    <location>
        <begin position="197"/>
        <end position="217"/>
    </location>
</feature>
<keyword evidence="4" id="KW-1185">Reference proteome</keyword>
<evidence type="ECO:0000313" key="4">
    <source>
        <dbReference type="Proteomes" id="UP001501821"/>
    </source>
</evidence>
<dbReference type="InterPro" id="IPR003779">
    <property type="entry name" value="CMD-like"/>
</dbReference>
<dbReference type="Pfam" id="PF02627">
    <property type="entry name" value="CMD"/>
    <property type="match status" value="1"/>
</dbReference>
<dbReference type="Gene3D" id="1.20.1290.10">
    <property type="entry name" value="AhpD-like"/>
    <property type="match status" value="1"/>
</dbReference>
<protein>
    <submittedName>
        <fullName evidence="3">Carboxymuconolactone decarboxylase family protein</fullName>
    </submittedName>
</protein>
<proteinExistence type="predicted"/>
<dbReference type="InterPro" id="IPR029032">
    <property type="entry name" value="AhpD-like"/>
</dbReference>
<comment type="caution">
    <text evidence="3">The sequence shown here is derived from an EMBL/GenBank/DDBJ whole genome shotgun (WGS) entry which is preliminary data.</text>
</comment>
<evidence type="ECO:0000259" key="2">
    <source>
        <dbReference type="Pfam" id="PF02627"/>
    </source>
</evidence>
<dbReference type="Proteomes" id="UP001501821">
    <property type="component" value="Unassembled WGS sequence"/>
</dbReference>